<comment type="pathway">
    <text evidence="2">Photosynthesis; photorespiration; glycine from 2-phosphoglycolate: step 2/3.</text>
</comment>
<evidence type="ECO:0000256" key="3">
    <source>
        <dbReference type="ARBA" id="ARBA00022594"/>
    </source>
</evidence>
<evidence type="ECO:0000313" key="9">
    <source>
        <dbReference type="Proteomes" id="UP000712600"/>
    </source>
</evidence>
<evidence type="ECO:0000256" key="5">
    <source>
        <dbReference type="ARBA" id="ARBA00022643"/>
    </source>
</evidence>
<dbReference type="Proteomes" id="UP000712600">
    <property type="component" value="Unassembled WGS sequence"/>
</dbReference>
<evidence type="ECO:0000256" key="2">
    <source>
        <dbReference type="ARBA" id="ARBA00004923"/>
    </source>
</evidence>
<evidence type="ECO:0000313" key="8">
    <source>
        <dbReference type="EMBL" id="KAF3509130.1"/>
    </source>
</evidence>
<dbReference type="GO" id="GO:0009854">
    <property type="term" value="P:oxidative photosynthetic carbon pathway"/>
    <property type="evidence" value="ECO:0007669"/>
    <property type="project" value="UniProtKB-KW"/>
</dbReference>
<comment type="catalytic activity">
    <reaction evidence="6">
        <text>glycolate + O2 = glyoxylate + H2O2</text>
        <dbReference type="Rhea" id="RHEA:25311"/>
        <dbReference type="ChEBI" id="CHEBI:15379"/>
        <dbReference type="ChEBI" id="CHEBI:16240"/>
        <dbReference type="ChEBI" id="CHEBI:29805"/>
        <dbReference type="ChEBI" id="CHEBI:36655"/>
        <dbReference type="EC" id="1.1.3.15"/>
    </reaction>
    <physiologicalReaction direction="left-to-right" evidence="6">
        <dbReference type="Rhea" id="RHEA:25312"/>
    </physiologicalReaction>
</comment>
<dbReference type="AlphaFoldDB" id="A0A8S9P238"/>
<comment type="caution">
    <text evidence="8">The sequence shown here is derived from an EMBL/GenBank/DDBJ whole genome shotgun (WGS) entry which is preliminary data.</text>
</comment>
<feature type="domain" description="FMN-dependent dehydrogenase" evidence="7">
    <location>
        <begin position="44"/>
        <end position="86"/>
    </location>
</feature>
<keyword evidence="5" id="KW-0288">FMN</keyword>
<dbReference type="Gene3D" id="3.20.20.70">
    <property type="entry name" value="Aldolase class I"/>
    <property type="match status" value="1"/>
</dbReference>
<reference evidence="8" key="1">
    <citation type="submission" date="2019-12" db="EMBL/GenBank/DDBJ databases">
        <title>Genome sequencing and annotation of Brassica cretica.</title>
        <authorList>
            <person name="Studholme D.J."/>
            <person name="Sarris P."/>
        </authorList>
    </citation>
    <scope>NUCLEOTIDE SEQUENCE</scope>
    <source>
        <strain evidence="8">PFS-109/04</strain>
        <tissue evidence="8">Leaf</tissue>
    </source>
</reference>
<evidence type="ECO:0000259" key="7">
    <source>
        <dbReference type="Pfam" id="PF01070"/>
    </source>
</evidence>
<proteinExistence type="predicted"/>
<dbReference type="PANTHER" id="PTHR10578:SF107">
    <property type="entry name" value="2-HYDROXYACID OXIDASE 1"/>
    <property type="match status" value="1"/>
</dbReference>
<comment type="cofactor">
    <cofactor evidence="1">
        <name>FMN</name>
        <dbReference type="ChEBI" id="CHEBI:58210"/>
    </cofactor>
</comment>
<keyword evidence="3" id="KW-0323">Glycolate pathway</keyword>
<sequence length="130" mass="14491">MKITNVTEYEAIAKEKLPKMTRQQLLLLVLQEILGFQNLDAHHGCSYCHAKDGEYATARAASAAGTIMTLSSWATSSVEEVASTDQEEDRGDHLLRRACALQRRSGASSVTVPDRLLVLYHIDTCTRRRE</sequence>
<dbReference type="GO" id="GO:0003973">
    <property type="term" value="F:(S)-2-hydroxy-acid oxidase activity"/>
    <property type="evidence" value="ECO:0007669"/>
    <property type="project" value="UniProtKB-EC"/>
</dbReference>
<evidence type="ECO:0000256" key="1">
    <source>
        <dbReference type="ARBA" id="ARBA00001917"/>
    </source>
</evidence>
<organism evidence="8 9">
    <name type="scientific">Brassica cretica</name>
    <name type="common">Mustard</name>
    <dbReference type="NCBI Taxonomy" id="69181"/>
    <lineage>
        <taxon>Eukaryota</taxon>
        <taxon>Viridiplantae</taxon>
        <taxon>Streptophyta</taxon>
        <taxon>Embryophyta</taxon>
        <taxon>Tracheophyta</taxon>
        <taxon>Spermatophyta</taxon>
        <taxon>Magnoliopsida</taxon>
        <taxon>eudicotyledons</taxon>
        <taxon>Gunneridae</taxon>
        <taxon>Pentapetalae</taxon>
        <taxon>rosids</taxon>
        <taxon>malvids</taxon>
        <taxon>Brassicales</taxon>
        <taxon>Brassicaceae</taxon>
        <taxon>Brassiceae</taxon>
        <taxon>Brassica</taxon>
    </lineage>
</organism>
<dbReference type="SUPFAM" id="SSF51395">
    <property type="entry name" value="FMN-linked oxidoreductases"/>
    <property type="match status" value="1"/>
</dbReference>
<dbReference type="EMBL" id="QGKX02001521">
    <property type="protein sequence ID" value="KAF3509130.1"/>
    <property type="molecule type" value="Genomic_DNA"/>
</dbReference>
<dbReference type="GO" id="GO:0005777">
    <property type="term" value="C:peroxisome"/>
    <property type="evidence" value="ECO:0007669"/>
    <property type="project" value="TreeGrafter"/>
</dbReference>
<dbReference type="Pfam" id="PF01070">
    <property type="entry name" value="FMN_dh"/>
    <property type="match status" value="1"/>
</dbReference>
<name>A0A8S9P238_BRACR</name>
<evidence type="ECO:0000256" key="4">
    <source>
        <dbReference type="ARBA" id="ARBA00022630"/>
    </source>
</evidence>
<dbReference type="PANTHER" id="PTHR10578">
    <property type="entry name" value="S -2-HYDROXY-ACID OXIDASE-RELATED"/>
    <property type="match status" value="1"/>
</dbReference>
<dbReference type="InterPro" id="IPR000262">
    <property type="entry name" value="FMN-dep_DH"/>
</dbReference>
<evidence type="ECO:0000256" key="6">
    <source>
        <dbReference type="ARBA" id="ARBA00036241"/>
    </source>
</evidence>
<protein>
    <recommendedName>
        <fullName evidence="7">FMN-dependent dehydrogenase domain-containing protein</fullName>
    </recommendedName>
</protein>
<dbReference type="InterPro" id="IPR013785">
    <property type="entry name" value="Aldolase_TIM"/>
</dbReference>
<gene>
    <name evidence="8" type="ORF">F2Q69_00003413</name>
</gene>
<keyword evidence="4" id="KW-0285">Flavoprotein</keyword>
<accession>A0A8S9P238</accession>